<dbReference type="Pfam" id="PF00149">
    <property type="entry name" value="Metallophos"/>
    <property type="match status" value="1"/>
</dbReference>
<dbReference type="PANTHER" id="PTHR10161">
    <property type="entry name" value="TARTRATE-RESISTANT ACID PHOSPHATASE TYPE 5"/>
    <property type="match status" value="1"/>
</dbReference>
<evidence type="ECO:0000256" key="1">
    <source>
        <dbReference type="ARBA" id="ARBA00022729"/>
    </source>
</evidence>
<dbReference type="EMBL" id="CAJVQA010000302">
    <property type="protein sequence ID" value="CAG8467188.1"/>
    <property type="molecule type" value="Genomic_DNA"/>
</dbReference>
<evidence type="ECO:0000313" key="4">
    <source>
        <dbReference type="EMBL" id="CAG8467188.1"/>
    </source>
</evidence>
<dbReference type="Gene3D" id="3.60.21.10">
    <property type="match status" value="1"/>
</dbReference>
<sequence length="359" mass="41121">MCIATLSILYSFSIFKNSKNSLKTNTTNTTSTYTQELNFTIASPYPKVFEEAYVDSTLDFIVLGDWGFNANGTGRKHGDQVHVAFAMDNWAKKYNTSFIVNVGDHQGVKSIDDPKWKKNWLDVYKGRLSEIPWYSVAGNHDWYNNITAQVDYYWSRNNRFFLPSLFYVRTSVFGPEKTKVAWIHIDTSIFYYEYETLTKKNLLKSNLHNFGVHTSEAVEDRLNWIEENLAFQGDAKWIFVVGHHPLIGDCAKNRYMPRLLSLFEHYRINAYFGGHTHVLEYQHPKPSSPVAIFTSGAGSRSSGGCSGKDWGMPEGTLGFLHVKITSNSDEMSFEFVDATTYKAKVVYQGKINCTPIYYF</sequence>
<dbReference type="GO" id="GO:0016787">
    <property type="term" value="F:hydrolase activity"/>
    <property type="evidence" value="ECO:0007669"/>
    <property type="project" value="UniProtKB-KW"/>
</dbReference>
<dbReference type="InterPro" id="IPR029052">
    <property type="entry name" value="Metallo-depent_PP-like"/>
</dbReference>
<protein>
    <submittedName>
        <fullName evidence="4">13942_t:CDS:1</fullName>
    </submittedName>
</protein>
<evidence type="ECO:0000256" key="2">
    <source>
        <dbReference type="ARBA" id="ARBA00022801"/>
    </source>
</evidence>
<gene>
    <name evidence="4" type="ORF">CPELLU_LOCUS898</name>
</gene>
<keyword evidence="1" id="KW-0732">Signal</keyword>
<comment type="caution">
    <text evidence="4">The sequence shown here is derived from an EMBL/GenBank/DDBJ whole genome shotgun (WGS) entry which is preliminary data.</text>
</comment>
<proteinExistence type="predicted"/>
<reference evidence="4" key="1">
    <citation type="submission" date="2021-06" db="EMBL/GenBank/DDBJ databases">
        <authorList>
            <person name="Kallberg Y."/>
            <person name="Tangrot J."/>
            <person name="Rosling A."/>
        </authorList>
    </citation>
    <scope>NUCLEOTIDE SEQUENCE</scope>
    <source>
        <strain evidence="4">FL966</strain>
    </source>
</reference>
<evidence type="ECO:0000259" key="3">
    <source>
        <dbReference type="Pfam" id="PF00149"/>
    </source>
</evidence>
<feature type="domain" description="Calcineurin-like phosphoesterase" evidence="3">
    <location>
        <begin position="60"/>
        <end position="278"/>
    </location>
</feature>
<dbReference type="InterPro" id="IPR051558">
    <property type="entry name" value="Metallophosphoesterase_PAP"/>
</dbReference>
<dbReference type="InterPro" id="IPR004843">
    <property type="entry name" value="Calcineurin-like_PHP"/>
</dbReference>
<dbReference type="PANTHER" id="PTHR10161:SF14">
    <property type="entry name" value="TARTRATE-RESISTANT ACID PHOSPHATASE TYPE 5"/>
    <property type="match status" value="1"/>
</dbReference>
<dbReference type="SUPFAM" id="SSF56300">
    <property type="entry name" value="Metallo-dependent phosphatases"/>
    <property type="match status" value="1"/>
</dbReference>
<keyword evidence="5" id="KW-1185">Reference proteome</keyword>
<name>A0A9N8W0Y6_9GLOM</name>
<dbReference type="Proteomes" id="UP000789759">
    <property type="component" value="Unassembled WGS sequence"/>
</dbReference>
<dbReference type="OrthoDB" id="411211at2759"/>
<keyword evidence="2" id="KW-0378">Hydrolase</keyword>
<accession>A0A9N8W0Y6</accession>
<organism evidence="4 5">
    <name type="scientific">Cetraspora pellucida</name>
    <dbReference type="NCBI Taxonomy" id="1433469"/>
    <lineage>
        <taxon>Eukaryota</taxon>
        <taxon>Fungi</taxon>
        <taxon>Fungi incertae sedis</taxon>
        <taxon>Mucoromycota</taxon>
        <taxon>Glomeromycotina</taxon>
        <taxon>Glomeromycetes</taxon>
        <taxon>Diversisporales</taxon>
        <taxon>Gigasporaceae</taxon>
        <taxon>Cetraspora</taxon>
    </lineage>
</organism>
<dbReference type="AlphaFoldDB" id="A0A9N8W0Y6"/>
<evidence type="ECO:0000313" key="5">
    <source>
        <dbReference type="Proteomes" id="UP000789759"/>
    </source>
</evidence>